<dbReference type="Pfam" id="PF14771">
    <property type="entry name" value="DUF4476"/>
    <property type="match status" value="1"/>
</dbReference>
<organism evidence="2 3">
    <name type="scientific">Thecamonas trahens ATCC 50062</name>
    <dbReference type="NCBI Taxonomy" id="461836"/>
    <lineage>
        <taxon>Eukaryota</taxon>
        <taxon>Apusozoa</taxon>
        <taxon>Apusomonadida</taxon>
        <taxon>Apusomonadidae</taxon>
        <taxon>Thecamonas</taxon>
    </lineage>
</organism>
<dbReference type="PROSITE" id="PS50234">
    <property type="entry name" value="VWFA"/>
    <property type="match status" value="1"/>
</dbReference>
<gene>
    <name evidence="2" type="ORF">AMSG_07219</name>
</gene>
<proteinExistence type="predicted"/>
<feature type="domain" description="VWFA" evidence="1">
    <location>
        <begin position="147"/>
        <end position="316"/>
    </location>
</feature>
<dbReference type="InterPro" id="IPR028011">
    <property type="entry name" value="DUF4476"/>
</dbReference>
<dbReference type="InterPro" id="IPR002035">
    <property type="entry name" value="VWF_A"/>
</dbReference>
<dbReference type="SUPFAM" id="SSF53300">
    <property type="entry name" value="vWA-like"/>
    <property type="match status" value="1"/>
</dbReference>
<dbReference type="AlphaFoldDB" id="A0A0L0DFA4"/>
<evidence type="ECO:0000313" key="3">
    <source>
        <dbReference type="Proteomes" id="UP000054408"/>
    </source>
</evidence>
<reference evidence="2 3" key="1">
    <citation type="submission" date="2010-05" db="EMBL/GenBank/DDBJ databases">
        <title>The Genome Sequence of Thecamonas trahens ATCC 50062.</title>
        <authorList>
            <consortium name="The Broad Institute Genome Sequencing Platform"/>
            <person name="Russ C."/>
            <person name="Cuomo C."/>
            <person name="Shea T."/>
            <person name="Young S.K."/>
            <person name="Zeng Q."/>
            <person name="Koehrsen M."/>
            <person name="Haas B."/>
            <person name="Borodovsky M."/>
            <person name="Guigo R."/>
            <person name="Alvarado L."/>
            <person name="Berlin A."/>
            <person name="Bochicchio J."/>
            <person name="Borenstein D."/>
            <person name="Chapman S."/>
            <person name="Chen Z."/>
            <person name="Freedman E."/>
            <person name="Gellesch M."/>
            <person name="Goldberg J."/>
            <person name="Griggs A."/>
            <person name="Gujja S."/>
            <person name="Heilman E."/>
            <person name="Heiman D."/>
            <person name="Hepburn T."/>
            <person name="Howarth C."/>
            <person name="Jen D."/>
            <person name="Larson L."/>
            <person name="Mehta T."/>
            <person name="Park D."/>
            <person name="Pearson M."/>
            <person name="Roberts A."/>
            <person name="Saif S."/>
            <person name="Shenoy N."/>
            <person name="Sisk P."/>
            <person name="Stolte C."/>
            <person name="Sykes S."/>
            <person name="Thomson T."/>
            <person name="Walk T."/>
            <person name="White J."/>
            <person name="Yandava C."/>
            <person name="Burger G."/>
            <person name="Gray M.W."/>
            <person name="Holland P.W.H."/>
            <person name="King N."/>
            <person name="Lang F.B.F."/>
            <person name="Roger A.J."/>
            <person name="Ruiz-Trillo I."/>
            <person name="Lander E."/>
            <person name="Nusbaum C."/>
        </authorList>
    </citation>
    <scope>NUCLEOTIDE SEQUENCE [LARGE SCALE GENOMIC DNA]</scope>
    <source>
        <strain evidence="2 3">ATCC 50062</strain>
    </source>
</reference>
<dbReference type="Gene3D" id="3.40.50.410">
    <property type="entry name" value="von Willebrand factor, type A domain"/>
    <property type="match status" value="1"/>
</dbReference>
<dbReference type="Proteomes" id="UP000054408">
    <property type="component" value="Unassembled WGS sequence"/>
</dbReference>
<dbReference type="eggNOG" id="ENOG502QTDG">
    <property type="taxonomic scope" value="Eukaryota"/>
</dbReference>
<accession>A0A0L0DFA4</accession>
<protein>
    <submittedName>
        <fullName evidence="2">von Willebrand factor type A domain-containing protein</fullName>
    </submittedName>
</protein>
<dbReference type="RefSeq" id="XP_013756660.1">
    <property type="nucleotide sequence ID" value="XM_013901206.1"/>
</dbReference>
<dbReference type="OrthoDB" id="299997at2759"/>
<dbReference type="OMA" id="PDRNCIF"/>
<dbReference type="InterPro" id="IPR036465">
    <property type="entry name" value="vWFA_dom_sf"/>
</dbReference>
<dbReference type="EMBL" id="GL349463">
    <property type="protein sequence ID" value="KNC50964.1"/>
    <property type="molecule type" value="Genomic_DNA"/>
</dbReference>
<name>A0A0L0DFA4_THETB</name>
<dbReference type="GeneID" id="25566190"/>
<evidence type="ECO:0000259" key="1">
    <source>
        <dbReference type="PROSITE" id="PS50234"/>
    </source>
</evidence>
<keyword evidence="3" id="KW-1185">Reference proteome</keyword>
<evidence type="ECO:0000313" key="2">
    <source>
        <dbReference type="EMBL" id="KNC50964.1"/>
    </source>
</evidence>
<dbReference type="PANTHER" id="PTHR46785">
    <property type="entry name" value="VON WILLEBRAND FACTOR A DOMAIN-CONTAINING PROTEIN 3B"/>
    <property type="match status" value="1"/>
</dbReference>
<dbReference type="PANTHER" id="PTHR46785:SF1">
    <property type="entry name" value="VON WILLEBRAND FACTOR A DOMAIN-CONTAINING PROTEIN 3B"/>
    <property type="match status" value="1"/>
</dbReference>
<sequence length="316" mass="33348">MDGGVNDATFSELMSNLTSTSSSFDRQDMVEKFVAANHPGFSGQQTAQLMTAFPNSLVAIDVLTAISSNVLDLTCDDAVDVLHVFSSELNSLDVLKVLSPMIVDKKANNATILATFSNTFNKRDALEILAATPDRNCIFGDVTNIPRIVFVVDTSGSMSTTFSYDHGSRSTSRMAAVRTALTEIITDVLTDEQQFNVVEFASSATAWQQGVVDVNTANIASAVSFVTNMSPGGSTAMLKGLQLAFDDPNCIGVYLLTDGEPNTSIDGIISAAKAWAGSDKSVNTIAFIAGASDPVAAQNMQRLAAAANGIYRVITG</sequence>
<dbReference type="Pfam" id="PF13768">
    <property type="entry name" value="VWA_3"/>
    <property type="match status" value="1"/>
</dbReference>
<dbReference type="SMART" id="SM00327">
    <property type="entry name" value="VWA"/>
    <property type="match status" value="1"/>
</dbReference>